<proteinExistence type="predicted"/>
<evidence type="ECO:0000313" key="3">
    <source>
        <dbReference type="Proteomes" id="UP001345963"/>
    </source>
</evidence>
<keyword evidence="3" id="KW-1185">Reference proteome</keyword>
<evidence type="ECO:0000313" key="2">
    <source>
        <dbReference type="EMBL" id="MED6233817.1"/>
    </source>
</evidence>
<feature type="region of interest" description="Disordered" evidence="1">
    <location>
        <begin position="1"/>
        <end position="26"/>
    </location>
</feature>
<name>A0ABU7A753_9TELE</name>
<dbReference type="Proteomes" id="UP001345963">
    <property type="component" value="Unassembled WGS sequence"/>
</dbReference>
<dbReference type="EMBL" id="JAHUTI010003534">
    <property type="protein sequence ID" value="MED6233817.1"/>
    <property type="molecule type" value="Genomic_DNA"/>
</dbReference>
<organism evidence="2 3">
    <name type="scientific">Ataeniobius toweri</name>
    <dbReference type="NCBI Taxonomy" id="208326"/>
    <lineage>
        <taxon>Eukaryota</taxon>
        <taxon>Metazoa</taxon>
        <taxon>Chordata</taxon>
        <taxon>Craniata</taxon>
        <taxon>Vertebrata</taxon>
        <taxon>Euteleostomi</taxon>
        <taxon>Actinopterygii</taxon>
        <taxon>Neopterygii</taxon>
        <taxon>Teleostei</taxon>
        <taxon>Neoteleostei</taxon>
        <taxon>Acanthomorphata</taxon>
        <taxon>Ovalentaria</taxon>
        <taxon>Atherinomorphae</taxon>
        <taxon>Cyprinodontiformes</taxon>
        <taxon>Goodeidae</taxon>
        <taxon>Ataeniobius</taxon>
    </lineage>
</organism>
<sequence length="88" mass="9786">MADEETATALPVSTEAKKRRAPKGTTPHCTVCCSYCFCLKLLRPDLPAEVTLTLCSVLCGPTELRSHVEHMRGTFIVHLRVFVILKSR</sequence>
<accession>A0ABU7A753</accession>
<gene>
    <name evidence="2" type="ORF">ATANTOWER_017082</name>
</gene>
<reference evidence="2 3" key="1">
    <citation type="submission" date="2021-07" db="EMBL/GenBank/DDBJ databases">
        <authorList>
            <person name="Palmer J.M."/>
        </authorList>
    </citation>
    <scope>NUCLEOTIDE SEQUENCE [LARGE SCALE GENOMIC DNA]</scope>
    <source>
        <strain evidence="2 3">AT_MEX2019</strain>
        <tissue evidence="2">Muscle</tissue>
    </source>
</reference>
<evidence type="ECO:0000256" key="1">
    <source>
        <dbReference type="SAM" id="MobiDB-lite"/>
    </source>
</evidence>
<protein>
    <submittedName>
        <fullName evidence="2">Uncharacterized protein</fullName>
    </submittedName>
</protein>
<comment type="caution">
    <text evidence="2">The sequence shown here is derived from an EMBL/GenBank/DDBJ whole genome shotgun (WGS) entry which is preliminary data.</text>
</comment>